<organism evidence="2">
    <name type="scientific">Physcomitrium patens</name>
    <name type="common">Spreading-leaved earth moss</name>
    <name type="synonym">Physcomitrella patens</name>
    <dbReference type="NCBI Taxonomy" id="3218"/>
    <lineage>
        <taxon>Eukaryota</taxon>
        <taxon>Viridiplantae</taxon>
        <taxon>Streptophyta</taxon>
        <taxon>Embryophyta</taxon>
        <taxon>Bryophyta</taxon>
        <taxon>Bryophytina</taxon>
        <taxon>Bryopsida</taxon>
        <taxon>Funariidae</taxon>
        <taxon>Funariales</taxon>
        <taxon>Funariaceae</taxon>
        <taxon>Physcomitrium</taxon>
    </lineage>
</organism>
<evidence type="ECO:0000313" key="3">
    <source>
        <dbReference type="EnsemblPlants" id="PAC:32979977.CDS.1"/>
    </source>
</evidence>
<evidence type="ECO:0000313" key="4">
    <source>
        <dbReference type="Proteomes" id="UP000006727"/>
    </source>
</evidence>
<gene>
    <name evidence="3" type="primary">LOC112277205</name>
    <name evidence="2" type="ORF">PHYPA_029687</name>
</gene>
<protein>
    <recommendedName>
        <fullName evidence="5">VQ domain-containing protein</fullName>
    </recommendedName>
</protein>
<dbReference type="HOGENOM" id="CLU_1689672_0_0_1"/>
<dbReference type="AlphaFoldDB" id="A9SKM5"/>
<feature type="region of interest" description="Disordered" evidence="1">
    <location>
        <begin position="108"/>
        <end position="127"/>
    </location>
</feature>
<dbReference type="EnsemblPlants" id="Pp3c25_6760V3.1">
    <property type="protein sequence ID" value="PAC:32979977.CDS.1"/>
    <property type="gene ID" value="Pp3c25_6760"/>
</dbReference>
<accession>A9SKM5</accession>
<feature type="compositionally biased region" description="Polar residues" evidence="1">
    <location>
        <begin position="115"/>
        <end position="127"/>
    </location>
</feature>
<proteinExistence type="predicted"/>
<evidence type="ECO:0000313" key="2">
    <source>
        <dbReference type="EMBL" id="PNR27535.1"/>
    </source>
</evidence>
<reference evidence="2 4" key="2">
    <citation type="journal article" date="2018" name="Plant J.">
        <title>The Physcomitrella patens chromosome-scale assembly reveals moss genome structure and evolution.</title>
        <authorList>
            <person name="Lang D."/>
            <person name="Ullrich K.K."/>
            <person name="Murat F."/>
            <person name="Fuchs J."/>
            <person name="Jenkins J."/>
            <person name="Haas F.B."/>
            <person name="Piednoel M."/>
            <person name="Gundlach H."/>
            <person name="Van Bel M."/>
            <person name="Meyberg R."/>
            <person name="Vives C."/>
            <person name="Morata J."/>
            <person name="Symeonidi A."/>
            <person name="Hiss M."/>
            <person name="Muchero W."/>
            <person name="Kamisugi Y."/>
            <person name="Saleh O."/>
            <person name="Blanc G."/>
            <person name="Decker E.L."/>
            <person name="van Gessel N."/>
            <person name="Grimwood J."/>
            <person name="Hayes R.D."/>
            <person name="Graham S.W."/>
            <person name="Gunter L.E."/>
            <person name="McDaniel S.F."/>
            <person name="Hoernstein S.N.W."/>
            <person name="Larsson A."/>
            <person name="Li F.W."/>
            <person name="Perroud P.F."/>
            <person name="Phillips J."/>
            <person name="Ranjan P."/>
            <person name="Rokshar D.S."/>
            <person name="Rothfels C.J."/>
            <person name="Schneider L."/>
            <person name="Shu S."/>
            <person name="Stevenson D.W."/>
            <person name="Thummler F."/>
            <person name="Tillich M."/>
            <person name="Villarreal Aguilar J.C."/>
            <person name="Widiez T."/>
            <person name="Wong G.K."/>
            <person name="Wymore A."/>
            <person name="Zhang Y."/>
            <person name="Zimmer A.D."/>
            <person name="Quatrano R.S."/>
            <person name="Mayer K.F.X."/>
            <person name="Goodstein D."/>
            <person name="Casacuberta J.M."/>
            <person name="Vandepoele K."/>
            <person name="Reski R."/>
            <person name="Cuming A.C."/>
            <person name="Tuskan G.A."/>
            <person name="Maumus F."/>
            <person name="Salse J."/>
            <person name="Schmutz J."/>
            <person name="Rensing S.A."/>
        </authorList>
    </citation>
    <scope>NUCLEOTIDE SEQUENCE [LARGE SCALE GENOMIC DNA]</scope>
    <source>
        <strain evidence="3 4">cv. Gransden 2004</strain>
    </source>
</reference>
<dbReference type="Gramene" id="Pp3c25_6760V3.2">
    <property type="protein sequence ID" value="PAC:32979978.CDS.1"/>
    <property type="gene ID" value="Pp3c25_6760"/>
</dbReference>
<dbReference type="Gramene" id="Pp3c25_6760V3.1">
    <property type="protein sequence ID" value="PAC:32979977.CDS.1"/>
    <property type="gene ID" value="Pp3c25_6760"/>
</dbReference>
<dbReference type="Gramene" id="Pp3c25_6760V3.3">
    <property type="protein sequence ID" value="PAC:32979979.CDS.1"/>
    <property type="gene ID" value="Pp3c25_6760"/>
</dbReference>
<evidence type="ECO:0000256" key="1">
    <source>
        <dbReference type="SAM" id="MobiDB-lite"/>
    </source>
</evidence>
<feature type="region of interest" description="Disordered" evidence="1">
    <location>
        <begin position="1"/>
        <end position="36"/>
    </location>
</feature>
<dbReference type="Proteomes" id="UP000006727">
    <property type="component" value="Chromosome 25"/>
</dbReference>
<evidence type="ECO:0008006" key="5">
    <source>
        <dbReference type="Google" id="ProtNLM"/>
    </source>
</evidence>
<reference evidence="3" key="3">
    <citation type="submission" date="2020-12" db="UniProtKB">
        <authorList>
            <consortium name="EnsemblPlants"/>
        </authorList>
    </citation>
    <scope>IDENTIFICATION</scope>
</reference>
<name>A9SKM5_PHYPA</name>
<dbReference type="EnsemblPlants" id="Pp3c25_6760V3.2">
    <property type="protein sequence ID" value="PAC:32979978.CDS.1"/>
    <property type="gene ID" value="Pp3c25_6760"/>
</dbReference>
<sequence>MASGKDIITHTLGTKSPKGTADRKKRKRPSKKVPTTVVEATCTDFMDLVLKLTGAEEERRGKSVSDPPPSISPAPPPPTANVQQGNPRTSQTYFQDLLRSKTALGKVDLDEGSFSPRNNYTSAPNSNYAMRSLDHYDQQPETFGQYNSYRKFSPTN</sequence>
<dbReference type="EMBL" id="ABEU02000025">
    <property type="protein sequence ID" value="PNR27535.1"/>
    <property type="molecule type" value="Genomic_DNA"/>
</dbReference>
<dbReference type="GeneID" id="112277205"/>
<reference evidence="2 4" key="1">
    <citation type="journal article" date="2008" name="Science">
        <title>The Physcomitrella genome reveals evolutionary insights into the conquest of land by plants.</title>
        <authorList>
            <person name="Rensing S."/>
            <person name="Lang D."/>
            <person name="Zimmer A."/>
            <person name="Terry A."/>
            <person name="Salamov A."/>
            <person name="Shapiro H."/>
            <person name="Nishiyama T."/>
            <person name="Perroud P.-F."/>
            <person name="Lindquist E."/>
            <person name="Kamisugi Y."/>
            <person name="Tanahashi T."/>
            <person name="Sakakibara K."/>
            <person name="Fujita T."/>
            <person name="Oishi K."/>
            <person name="Shin-I T."/>
            <person name="Kuroki Y."/>
            <person name="Toyoda A."/>
            <person name="Suzuki Y."/>
            <person name="Hashimoto A."/>
            <person name="Yamaguchi K."/>
            <person name="Sugano A."/>
            <person name="Kohara Y."/>
            <person name="Fujiyama A."/>
            <person name="Anterola A."/>
            <person name="Aoki S."/>
            <person name="Ashton N."/>
            <person name="Barbazuk W.B."/>
            <person name="Barker E."/>
            <person name="Bennetzen J."/>
            <person name="Bezanilla M."/>
            <person name="Blankenship R."/>
            <person name="Cho S.H."/>
            <person name="Dutcher S."/>
            <person name="Estelle M."/>
            <person name="Fawcett J.A."/>
            <person name="Gundlach H."/>
            <person name="Hanada K."/>
            <person name="Heyl A."/>
            <person name="Hicks K.A."/>
            <person name="Hugh J."/>
            <person name="Lohr M."/>
            <person name="Mayer K."/>
            <person name="Melkozernov A."/>
            <person name="Murata T."/>
            <person name="Nelson D."/>
            <person name="Pils B."/>
            <person name="Prigge M."/>
            <person name="Reiss B."/>
            <person name="Renner T."/>
            <person name="Rombauts S."/>
            <person name="Rushton P."/>
            <person name="Sanderfoot A."/>
            <person name="Schween G."/>
            <person name="Shiu S.-H."/>
            <person name="Stueber K."/>
            <person name="Theodoulou F.L."/>
            <person name="Tu H."/>
            <person name="Van de Peer Y."/>
            <person name="Verrier P.J."/>
            <person name="Waters E."/>
            <person name="Wood A."/>
            <person name="Yang L."/>
            <person name="Cove D."/>
            <person name="Cuming A."/>
            <person name="Hasebe M."/>
            <person name="Lucas S."/>
            <person name="Mishler D.B."/>
            <person name="Reski R."/>
            <person name="Grigoriev I."/>
            <person name="Quatrano R.S."/>
            <person name="Boore J.L."/>
        </authorList>
    </citation>
    <scope>NUCLEOTIDE SEQUENCE [LARGE SCALE GENOMIC DNA]</scope>
    <source>
        <strain evidence="3 4">cv. Gransden 2004</strain>
    </source>
</reference>
<dbReference type="EnsemblPlants" id="Pp3c25_6760V3.3">
    <property type="protein sequence ID" value="PAC:32979979.CDS.1"/>
    <property type="gene ID" value="Pp3c25_6760"/>
</dbReference>
<dbReference type="PaxDb" id="3218-PP1S88_161V6.1"/>
<dbReference type="RefSeq" id="XP_024365048.1">
    <property type="nucleotide sequence ID" value="XM_024509280.2"/>
</dbReference>
<feature type="compositionally biased region" description="Polar residues" evidence="1">
    <location>
        <begin position="80"/>
        <end position="90"/>
    </location>
</feature>
<keyword evidence="4" id="KW-1185">Reference proteome</keyword>
<feature type="region of interest" description="Disordered" evidence="1">
    <location>
        <begin position="53"/>
        <end position="90"/>
    </location>
</feature>
<feature type="compositionally biased region" description="Pro residues" evidence="1">
    <location>
        <begin position="66"/>
        <end position="79"/>
    </location>
</feature>
<feature type="compositionally biased region" description="Basic and acidic residues" evidence="1">
    <location>
        <begin position="54"/>
        <end position="63"/>
    </location>
</feature>